<organism evidence="1 2">
    <name type="scientific">Paenibacillus rhizosphaerae</name>
    <dbReference type="NCBI Taxonomy" id="297318"/>
    <lineage>
        <taxon>Bacteria</taxon>
        <taxon>Bacillati</taxon>
        <taxon>Bacillota</taxon>
        <taxon>Bacilli</taxon>
        <taxon>Bacillales</taxon>
        <taxon>Paenibacillaceae</taxon>
        <taxon>Paenibacillus</taxon>
    </lineage>
</organism>
<keyword evidence="2" id="KW-1185">Reference proteome</keyword>
<dbReference type="RefSeq" id="WP_076176914.1">
    <property type="nucleotide sequence ID" value="NZ_MRTP01000025.1"/>
</dbReference>
<gene>
    <name evidence="1" type="ORF">BK138_34500</name>
</gene>
<evidence type="ECO:0000313" key="2">
    <source>
        <dbReference type="Proteomes" id="UP000187172"/>
    </source>
</evidence>
<dbReference type="Proteomes" id="UP000187172">
    <property type="component" value="Unassembled WGS sequence"/>
</dbReference>
<reference evidence="1 2" key="1">
    <citation type="submission" date="2016-11" db="EMBL/GenBank/DDBJ databases">
        <title>Paenibacillus species isolates.</title>
        <authorList>
            <person name="Beno S.M."/>
        </authorList>
    </citation>
    <scope>NUCLEOTIDE SEQUENCE [LARGE SCALE GENOMIC DNA]</scope>
    <source>
        <strain evidence="1 2">FSL R5-0378</strain>
    </source>
</reference>
<dbReference type="STRING" id="297318.BK138_34500"/>
<dbReference type="EMBL" id="MRTP01000025">
    <property type="protein sequence ID" value="OMF44752.1"/>
    <property type="molecule type" value="Genomic_DNA"/>
</dbReference>
<name>A0A1R1DZ35_9BACL</name>
<sequence>MFYGHCYEMSGKYNHPDELTTVQDVYDYVLEHKSHYPRIVITSQSGDTIQVQAINGQIEFPKQWALFEIKQTYLNKPDIFNAEAFTEAMNRAGVTGFIKPELRYEALTILERFYEFLPNPAERN</sequence>
<accession>A0A1R1DZ35</accession>
<evidence type="ECO:0000313" key="1">
    <source>
        <dbReference type="EMBL" id="OMF44752.1"/>
    </source>
</evidence>
<protein>
    <submittedName>
        <fullName evidence="1">Uncharacterized protein</fullName>
    </submittedName>
</protein>
<dbReference type="AlphaFoldDB" id="A0A1R1DZ35"/>
<proteinExistence type="predicted"/>
<comment type="caution">
    <text evidence="1">The sequence shown here is derived from an EMBL/GenBank/DDBJ whole genome shotgun (WGS) entry which is preliminary data.</text>
</comment>